<dbReference type="InterPro" id="IPR056591">
    <property type="entry name" value="ELP3-like_N"/>
</dbReference>
<dbReference type="SFLD" id="SFLDF00344">
    <property type="entry name" value="ELP3-like"/>
    <property type="match status" value="1"/>
</dbReference>
<keyword evidence="6" id="KW-0949">S-adenosyl-L-methionine</keyword>
<dbReference type="CDD" id="cd01335">
    <property type="entry name" value="Radical_SAM"/>
    <property type="match status" value="1"/>
</dbReference>
<dbReference type="AlphaFoldDB" id="H1YWM4"/>
<feature type="binding site" evidence="15">
    <location>
        <position position="95"/>
    </location>
    <ligand>
        <name>[4Fe-4S] cluster</name>
        <dbReference type="ChEBI" id="CHEBI:49883"/>
        <note>4Fe-4S-S-AdoMet</note>
    </ligand>
</feature>
<evidence type="ECO:0000313" key="18">
    <source>
        <dbReference type="Proteomes" id="UP000005741"/>
    </source>
</evidence>
<dbReference type="EMBL" id="CM001436">
    <property type="protein sequence ID" value="EHQ35826.1"/>
    <property type="molecule type" value="Genomic_DNA"/>
</dbReference>
<dbReference type="NCBIfam" id="TIGR01211">
    <property type="entry name" value="ELP3"/>
    <property type="match status" value="1"/>
</dbReference>
<dbReference type="PANTHER" id="PTHR11135:SF7">
    <property type="entry name" value="TRNA URIDINE(34) ACETYLTRANSFERASE"/>
    <property type="match status" value="1"/>
</dbReference>
<dbReference type="Proteomes" id="UP000005741">
    <property type="component" value="Chromosome"/>
</dbReference>
<keyword evidence="7" id="KW-0819">tRNA processing</keyword>
<evidence type="ECO:0000256" key="2">
    <source>
        <dbReference type="ARBA" id="ARBA00005494"/>
    </source>
</evidence>
<dbReference type="EC" id="2.3.1.311" evidence="13"/>
<feature type="binding site" evidence="15">
    <location>
        <position position="98"/>
    </location>
    <ligand>
        <name>[4Fe-4S] cluster</name>
        <dbReference type="ChEBI" id="CHEBI:49883"/>
        <note>4Fe-4S-S-AdoMet</note>
    </ligand>
</feature>
<evidence type="ECO:0000256" key="5">
    <source>
        <dbReference type="ARBA" id="ARBA00022679"/>
    </source>
</evidence>
<dbReference type="Pfam" id="PF16199">
    <property type="entry name" value="Radical_SAM_C"/>
    <property type="match status" value="1"/>
</dbReference>
<keyword evidence="9" id="KW-0694">RNA-binding</keyword>
<comment type="cofactor">
    <cofactor evidence="15">
        <name>[4Fe-4S] cluster</name>
        <dbReference type="ChEBI" id="CHEBI:49883"/>
    </cofactor>
    <text evidence="15">Binds 1 [4Fe-4S] cluster. The cluster is coordinated with 3 cysteines and an exchangeable S-adenosyl-L-methionine.</text>
</comment>
<comment type="catalytic activity">
    <reaction evidence="14">
        <text>uridine(34) in tRNA + acetyl-CoA + S-adenosyl-L-methionine + H2O = 5-(carboxymethyl)uridine(34) in tRNA + 5'-deoxyadenosine + L-methionine + CoA + 2 H(+)</text>
        <dbReference type="Rhea" id="RHEA:61020"/>
        <dbReference type="Rhea" id="RHEA-COMP:10407"/>
        <dbReference type="Rhea" id="RHEA-COMP:11727"/>
        <dbReference type="ChEBI" id="CHEBI:15377"/>
        <dbReference type="ChEBI" id="CHEBI:15378"/>
        <dbReference type="ChEBI" id="CHEBI:17319"/>
        <dbReference type="ChEBI" id="CHEBI:57287"/>
        <dbReference type="ChEBI" id="CHEBI:57288"/>
        <dbReference type="ChEBI" id="CHEBI:57844"/>
        <dbReference type="ChEBI" id="CHEBI:59789"/>
        <dbReference type="ChEBI" id="CHEBI:65315"/>
        <dbReference type="ChEBI" id="CHEBI:74882"/>
        <dbReference type="EC" id="2.3.1.311"/>
    </reaction>
    <physiologicalReaction direction="left-to-right" evidence="14">
        <dbReference type="Rhea" id="RHEA:61021"/>
    </physiologicalReaction>
</comment>
<evidence type="ECO:0000256" key="7">
    <source>
        <dbReference type="ARBA" id="ARBA00022694"/>
    </source>
</evidence>
<dbReference type="InterPro" id="IPR058240">
    <property type="entry name" value="rSAM_sf"/>
</dbReference>
<dbReference type="InterPro" id="IPR007197">
    <property type="entry name" value="rSAM"/>
</dbReference>
<comment type="similarity">
    <text evidence="2">Belongs to the ELP3 family.</text>
</comment>
<dbReference type="GO" id="GO:0046872">
    <property type="term" value="F:metal ion binding"/>
    <property type="evidence" value="ECO:0007669"/>
    <property type="project" value="UniProtKB-KW"/>
</dbReference>
<proteinExistence type="inferred from homology"/>
<dbReference type="InterPro" id="IPR016181">
    <property type="entry name" value="Acyl_CoA_acyltransferase"/>
</dbReference>
<dbReference type="GO" id="GO:0005737">
    <property type="term" value="C:cytoplasm"/>
    <property type="evidence" value="ECO:0007669"/>
    <property type="project" value="TreeGrafter"/>
</dbReference>
<keyword evidence="3" id="KW-0004">4Fe-4S</keyword>
<feature type="binding site" evidence="15">
    <location>
        <position position="90"/>
    </location>
    <ligand>
        <name>[4Fe-4S] cluster</name>
        <dbReference type="ChEBI" id="CHEBI:49883"/>
        <note>4Fe-4S-S-AdoMet</note>
    </ligand>
</feature>
<evidence type="ECO:0000256" key="10">
    <source>
        <dbReference type="ARBA" id="ARBA00023004"/>
    </source>
</evidence>
<dbReference type="SUPFAM" id="SSF55729">
    <property type="entry name" value="Acyl-CoA N-acyltransferases (Nat)"/>
    <property type="match status" value="1"/>
</dbReference>
<dbReference type="Pfam" id="PF23613">
    <property type="entry name" value="ELP3_N"/>
    <property type="match status" value="1"/>
</dbReference>
<dbReference type="STRING" id="937775.Metlim_1725"/>
<dbReference type="GO" id="GO:0051539">
    <property type="term" value="F:4 iron, 4 sulfur cluster binding"/>
    <property type="evidence" value="ECO:0007669"/>
    <property type="project" value="UniProtKB-KW"/>
</dbReference>
<dbReference type="GO" id="GO:0002926">
    <property type="term" value="P:tRNA wobble base 5-methoxycarbonylmethyl-2-thiouridinylation"/>
    <property type="evidence" value="ECO:0007669"/>
    <property type="project" value="TreeGrafter"/>
</dbReference>
<dbReference type="SUPFAM" id="SSF102114">
    <property type="entry name" value="Radical SAM enzymes"/>
    <property type="match status" value="1"/>
</dbReference>
<keyword evidence="12" id="KW-0012">Acyltransferase</keyword>
<dbReference type="SFLD" id="SFLDG01086">
    <property type="entry name" value="elongater_protein-like"/>
    <property type="match status" value="1"/>
</dbReference>
<sequence>MNTDPKNQDFVLRELISRILSEARDSSDVPGIKTSVAKKYRLHTIPRNSEIFSSATEVEKELLRPFVQVKPSRTISGVAPVAVMTSPHSCPHGICLPCPGGPDHPFKSPQSYTGEEPAALRGRQLEYDPYNQVQARLKQFEILGHHIDKAELIVMGGTMTARDSEYQEWFMRSCIRAMNEYNSDNRGDIFTFEELCRENESSGVRCIAVTFETRPDWCKKEHIDRMLTLGVTKVEIGVQQTNDRILDFNRRGHKVSDSIEANRLLRDAGIKVGFHIMPNLPSATIDDDIKMFDTLFTDEGFCPDFLKIYPTLVTPGSEIEDMWTKGSYDVYDEDKLIDLVAYGKSRLPEYVRLQRVQRDIPAKLIVAGSHFSNFRQLAGSRLTERGGKCRCIRCREAGRNRIDEEPHIEITEYPCCGGREFFIQFTASDALIGFARLRFPYMPWRDELKDAALLRELHVYGSVVPISGSAGENEWQHKSFGDRLLKYAESIAAENGYGKIAVMSGIGVRPYYMKRGYIRNGPYMEKEIR</sequence>
<evidence type="ECO:0000256" key="13">
    <source>
        <dbReference type="ARBA" id="ARBA00044771"/>
    </source>
</evidence>
<dbReference type="InterPro" id="IPR032432">
    <property type="entry name" value="Radical_SAM_C"/>
</dbReference>
<dbReference type="GO" id="GO:0000049">
    <property type="term" value="F:tRNA binding"/>
    <property type="evidence" value="ECO:0007669"/>
    <property type="project" value="UniProtKB-KW"/>
</dbReference>
<dbReference type="GO" id="GO:0106261">
    <property type="term" value="F:tRNA uridine(34) acetyltransferase activity"/>
    <property type="evidence" value="ECO:0007669"/>
    <property type="project" value="UniProtKB-EC"/>
</dbReference>
<accession>H1YWM4</accession>
<keyword evidence="4" id="KW-0820">tRNA-binding</keyword>
<evidence type="ECO:0000256" key="3">
    <source>
        <dbReference type="ARBA" id="ARBA00022485"/>
    </source>
</evidence>
<evidence type="ECO:0000256" key="6">
    <source>
        <dbReference type="ARBA" id="ARBA00022691"/>
    </source>
</evidence>
<keyword evidence="10 15" id="KW-0408">Iron</keyword>
<evidence type="ECO:0000256" key="8">
    <source>
        <dbReference type="ARBA" id="ARBA00022723"/>
    </source>
</evidence>
<evidence type="ECO:0000256" key="15">
    <source>
        <dbReference type="PIRSR" id="PIRSR005669-1"/>
    </source>
</evidence>
<evidence type="ECO:0000256" key="9">
    <source>
        <dbReference type="ARBA" id="ARBA00022884"/>
    </source>
</evidence>
<dbReference type="InterPro" id="IPR023404">
    <property type="entry name" value="rSAM_horseshoe"/>
</dbReference>
<evidence type="ECO:0000256" key="14">
    <source>
        <dbReference type="ARBA" id="ARBA00047372"/>
    </source>
</evidence>
<dbReference type="InterPro" id="IPR034687">
    <property type="entry name" value="ELP3-like"/>
</dbReference>
<dbReference type="PANTHER" id="PTHR11135">
    <property type="entry name" value="HISTONE ACETYLTRANSFERASE-RELATED"/>
    <property type="match status" value="1"/>
</dbReference>
<evidence type="ECO:0000256" key="12">
    <source>
        <dbReference type="ARBA" id="ARBA00023315"/>
    </source>
</evidence>
<dbReference type="HOGENOM" id="CLU_025983_2_1_2"/>
<dbReference type="OrthoDB" id="49957at2157"/>
<gene>
    <name evidence="17" type="ORF">Metlim_1725</name>
</gene>
<organism evidence="17 18">
    <name type="scientific">Methanoplanus limicola DSM 2279</name>
    <dbReference type="NCBI Taxonomy" id="937775"/>
    <lineage>
        <taxon>Archaea</taxon>
        <taxon>Methanobacteriati</taxon>
        <taxon>Methanobacteriota</taxon>
        <taxon>Stenosarchaea group</taxon>
        <taxon>Methanomicrobia</taxon>
        <taxon>Methanomicrobiales</taxon>
        <taxon>Methanomicrobiaceae</taxon>
        <taxon>Methanoplanus</taxon>
    </lineage>
</organism>
<dbReference type="InParanoid" id="H1YWM4"/>
<dbReference type="Gene3D" id="3.80.30.20">
    <property type="entry name" value="tm_1862 like domain"/>
    <property type="match status" value="1"/>
</dbReference>
<feature type="domain" description="Radical SAM core" evidence="16">
    <location>
        <begin position="73"/>
        <end position="363"/>
    </location>
</feature>
<evidence type="ECO:0000256" key="11">
    <source>
        <dbReference type="ARBA" id="ARBA00023014"/>
    </source>
</evidence>
<dbReference type="RefSeq" id="WP_004077734.1">
    <property type="nucleotide sequence ID" value="NZ_CM001436.1"/>
</dbReference>
<dbReference type="FunCoup" id="H1YWM4">
    <property type="interactions" value="142"/>
</dbReference>
<keyword evidence="18" id="KW-1185">Reference proteome</keyword>
<keyword evidence="5 17" id="KW-0808">Transferase</keyword>
<evidence type="ECO:0000256" key="1">
    <source>
        <dbReference type="ARBA" id="ARBA00005217"/>
    </source>
</evidence>
<dbReference type="Gene3D" id="3.40.630.30">
    <property type="match status" value="1"/>
</dbReference>
<dbReference type="SFLD" id="SFLDS00029">
    <property type="entry name" value="Radical_SAM"/>
    <property type="match status" value="1"/>
</dbReference>
<keyword evidence="11 15" id="KW-0411">Iron-sulfur</keyword>
<dbReference type="Pfam" id="PF04055">
    <property type="entry name" value="Radical_SAM"/>
    <property type="match status" value="1"/>
</dbReference>
<dbReference type="InterPro" id="IPR039661">
    <property type="entry name" value="ELP3"/>
</dbReference>
<dbReference type="PIRSF" id="PIRSF005669">
    <property type="entry name" value="Hist_AcTrfase_ELP3"/>
    <property type="match status" value="1"/>
</dbReference>
<dbReference type="PROSITE" id="PS51918">
    <property type="entry name" value="RADICAL_SAM"/>
    <property type="match status" value="1"/>
</dbReference>
<evidence type="ECO:0000256" key="4">
    <source>
        <dbReference type="ARBA" id="ARBA00022555"/>
    </source>
</evidence>
<evidence type="ECO:0000313" key="17">
    <source>
        <dbReference type="EMBL" id="EHQ35826.1"/>
    </source>
</evidence>
<dbReference type="PATRIC" id="fig|937775.9.peg.1938"/>
<keyword evidence="8 15" id="KW-0479">Metal-binding</keyword>
<dbReference type="InterPro" id="IPR006638">
    <property type="entry name" value="Elp3/MiaA/NifB-like_rSAM"/>
</dbReference>
<protein>
    <recommendedName>
        <fullName evidence="13">tRNA carboxymethyluridine synthase</fullName>
        <ecNumber evidence="13">2.3.1.311</ecNumber>
    </recommendedName>
</protein>
<evidence type="ECO:0000259" key="16">
    <source>
        <dbReference type="PROSITE" id="PS51918"/>
    </source>
</evidence>
<dbReference type="SMART" id="SM00729">
    <property type="entry name" value="Elp3"/>
    <property type="match status" value="1"/>
</dbReference>
<comment type="pathway">
    <text evidence="1">tRNA modification.</text>
</comment>
<name>H1YWM4_9EURY</name>
<reference evidence="17 18" key="1">
    <citation type="submission" date="2011-10" db="EMBL/GenBank/DDBJ databases">
        <title>The Improved High-Quality Draft genome of Methanoplanus limicola DSM 2279.</title>
        <authorList>
            <consortium name="US DOE Joint Genome Institute (JGI-PGF)"/>
            <person name="Lucas S."/>
            <person name="Copeland A."/>
            <person name="Lapidus A."/>
            <person name="Glavina del Rio T."/>
            <person name="Dalin E."/>
            <person name="Tice H."/>
            <person name="Bruce D."/>
            <person name="Goodwin L."/>
            <person name="Pitluck S."/>
            <person name="Peters L."/>
            <person name="Mikhailova N."/>
            <person name="Lu M."/>
            <person name="Kyrpides N."/>
            <person name="Mavromatis K."/>
            <person name="Ivanova N."/>
            <person name="Markowitz V."/>
            <person name="Cheng J.-F."/>
            <person name="Hugenholtz P."/>
            <person name="Woyke T."/>
            <person name="Wu D."/>
            <person name="Wirth R."/>
            <person name="Brambilla E.-M."/>
            <person name="Klenk H.-P."/>
            <person name="Eisen J.A."/>
        </authorList>
    </citation>
    <scope>NUCLEOTIDE SEQUENCE [LARGE SCALE GENOMIC DNA]</scope>
    <source>
        <strain evidence="17 18">DSM 2279</strain>
    </source>
</reference>